<name>A0ABP3JVV4_9SPHN</name>
<reference evidence="2" key="1">
    <citation type="journal article" date="2019" name="Int. J. Syst. Evol. Microbiol.">
        <title>The Global Catalogue of Microorganisms (GCM) 10K type strain sequencing project: providing services to taxonomists for standard genome sequencing and annotation.</title>
        <authorList>
            <consortium name="The Broad Institute Genomics Platform"/>
            <consortium name="The Broad Institute Genome Sequencing Center for Infectious Disease"/>
            <person name="Wu L."/>
            <person name="Ma J."/>
        </authorList>
    </citation>
    <scope>NUCLEOTIDE SEQUENCE [LARGE SCALE GENOMIC DNA]</scope>
    <source>
        <strain evidence="2">JCM 14162</strain>
    </source>
</reference>
<gene>
    <name evidence="1" type="ORF">GCM10009096_02140</name>
</gene>
<dbReference type="Proteomes" id="UP001500713">
    <property type="component" value="Unassembled WGS sequence"/>
</dbReference>
<accession>A0ABP3JVV4</accession>
<keyword evidence="2" id="KW-1185">Reference proteome</keyword>
<protein>
    <submittedName>
        <fullName evidence="1">Uncharacterized protein</fullName>
    </submittedName>
</protein>
<sequence length="75" mass="8041">MGKGMADDDEINSIKVRAGLFALITARFEDANEIAVKGQAANLGNPDVSGLVIELRSLLDEINVQLDAIELMNGR</sequence>
<dbReference type="EMBL" id="BAAAEM010000002">
    <property type="protein sequence ID" value="GAA0465164.1"/>
    <property type="molecule type" value="Genomic_DNA"/>
</dbReference>
<comment type="caution">
    <text evidence="1">The sequence shown here is derived from an EMBL/GenBank/DDBJ whole genome shotgun (WGS) entry which is preliminary data.</text>
</comment>
<proteinExistence type="predicted"/>
<evidence type="ECO:0000313" key="2">
    <source>
        <dbReference type="Proteomes" id="UP001500713"/>
    </source>
</evidence>
<evidence type="ECO:0000313" key="1">
    <source>
        <dbReference type="EMBL" id="GAA0465164.1"/>
    </source>
</evidence>
<organism evidence="1 2">
    <name type="scientific">Parasphingorhabdus litoris</name>
    <dbReference type="NCBI Taxonomy" id="394733"/>
    <lineage>
        <taxon>Bacteria</taxon>
        <taxon>Pseudomonadati</taxon>
        <taxon>Pseudomonadota</taxon>
        <taxon>Alphaproteobacteria</taxon>
        <taxon>Sphingomonadales</taxon>
        <taxon>Sphingomonadaceae</taxon>
        <taxon>Parasphingorhabdus</taxon>
    </lineage>
</organism>